<evidence type="ECO:0000313" key="5">
    <source>
        <dbReference type="Proteomes" id="UP001221142"/>
    </source>
</evidence>
<evidence type="ECO:0000256" key="2">
    <source>
        <dbReference type="SAM" id="MobiDB-lite"/>
    </source>
</evidence>
<keyword evidence="1" id="KW-0539">Nucleus</keyword>
<dbReference type="GO" id="GO:0001080">
    <property type="term" value="P:nitrogen catabolite activation of transcription from RNA polymerase II promoter"/>
    <property type="evidence" value="ECO:0007669"/>
    <property type="project" value="TreeGrafter"/>
</dbReference>
<dbReference type="Gene3D" id="4.10.240.10">
    <property type="entry name" value="Zn(2)-C6 fungal-type DNA-binding domain"/>
    <property type="match status" value="1"/>
</dbReference>
<accession>A0AAD7C4K6</accession>
<dbReference type="GO" id="GO:0000981">
    <property type="term" value="F:DNA-binding transcription factor activity, RNA polymerase II-specific"/>
    <property type="evidence" value="ECO:0007669"/>
    <property type="project" value="InterPro"/>
</dbReference>
<dbReference type="PANTHER" id="PTHR31668:SF17">
    <property type="entry name" value="ZN(II)2CYS6 TRANSCRIPTION FACTOR (EUROFUNG)"/>
    <property type="match status" value="1"/>
</dbReference>
<feature type="region of interest" description="Disordered" evidence="2">
    <location>
        <begin position="98"/>
        <end position="153"/>
    </location>
</feature>
<dbReference type="Proteomes" id="UP001221142">
    <property type="component" value="Unassembled WGS sequence"/>
</dbReference>
<dbReference type="PROSITE" id="PS00463">
    <property type="entry name" value="ZN2_CY6_FUNGAL_1"/>
    <property type="match status" value="1"/>
</dbReference>
<feature type="compositionally biased region" description="Polar residues" evidence="2">
    <location>
        <begin position="110"/>
        <end position="147"/>
    </location>
</feature>
<organism evidence="4 5">
    <name type="scientific">Roridomyces roridus</name>
    <dbReference type="NCBI Taxonomy" id="1738132"/>
    <lineage>
        <taxon>Eukaryota</taxon>
        <taxon>Fungi</taxon>
        <taxon>Dikarya</taxon>
        <taxon>Basidiomycota</taxon>
        <taxon>Agaricomycotina</taxon>
        <taxon>Agaricomycetes</taxon>
        <taxon>Agaricomycetidae</taxon>
        <taxon>Agaricales</taxon>
        <taxon>Marasmiineae</taxon>
        <taxon>Mycenaceae</taxon>
        <taxon>Roridomyces</taxon>
    </lineage>
</organism>
<dbReference type="InterPro" id="IPR036864">
    <property type="entry name" value="Zn2-C6_fun-type_DNA-bd_sf"/>
</dbReference>
<feature type="domain" description="Zn(2)-C6 fungal-type" evidence="3">
    <location>
        <begin position="55"/>
        <end position="89"/>
    </location>
</feature>
<evidence type="ECO:0000256" key="1">
    <source>
        <dbReference type="ARBA" id="ARBA00023242"/>
    </source>
</evidence>
<keyword evidence="5" id="KW-1185">Reference proteome</keyword>
<dbReference type="Pfam" id="PF00172">
    <property type="entry name" value="Zn_clus"/>
    <property type="match status" value="1"/>
</dbReference>
<proteinExistence type="predicted"/>
<dbReference type="InterPro" id="IPR001138">
    <property type="entry name" value="Zn2Cys6_DnaBD"/>
</dbReference>
<dbReference type="SMART" id="SM00066">
    <property type="entry name" value="GAL4"/>
    <property type="match status" value="1"/>
</dbReference>
<evidence type="ECO:0000313" key="4">
    <source>
        <dbReference type="EMBL" id="KAJ7638728.1"/>
    </source>
</evidence>
<dbReference type="GO" id="GO:0005634">
    <property type="term" value="C:nucleus"/>
    <property type="evidence" value="ECO:0007669"/>
    <property type="project" value="TreeGrafter"/>
</dbReference>
<reference evidence="4" key="1">
    <citation type="submission" date="2023-03" db="EMBL/GenBank/DDBJ databases">
        <title>Massive genome expansion in bonnet fungi (Mycena s.s.) driven by repeated elements and novel gene families across ecological guilds.</title>
        <authorList>
            <consortium name="Lawrence Berkeley National Laboratory"/>
            <person name="Harder C.B."/>
            <person name="Miyauchi S."/>
            <person name="Viragh M."/>
            <person name="Kuo A."/>
            <person name="Thoen E."/>
            <person name="Andreopoulos B."/>
            <person name="Lu D."/>
            <person name="Skrede I."/>
            <person name="Drula E."/>
            <person name="Henrissat B."/>
            <person name="Morin E."/>
            <person name="Kohler A."/>
            <person name="Barry K."/>
            <person name="LaButti K."/>
            <person name="Morin E."/>
            <person name="Salamov A."/>
            <person name="Lipzen A."/>
            <person name="Mereny Z."/>
            <person name="Hegedus B."/>
            <person name="Baldrian P."/>
            <person name="Stursova M."/>
            <person name="Weitz H."/>
            <person name="Taylor A."/>
            <person name="Grigoriev I.V."/>
            <person name="Nagy L.G."/>
            <person name="Martin F."/>
            <person name="Kauserud H."/>
        </authorList>
    </citation>
    <scope>NUCLEOTIDE SEQUENCE</scope>
    <source>
        <strain evidence="4">9284</strain>
    </source>
</reference>
<evidence type="ECO:0000259" key="3">
    <source>
        <dbReference type="PROSITE" id="PS50048"/>
    </source>
</evidence>
<dbReference type="GO" id="GO:0008270">
    <property type="term" value="F:zinc ion binding"/>
    <property type="evidence" value="ECO:0007669"/>
    <property type="project" value="InterPro"/>
</dbReference>
<dbReference type="SUPFAM" id="SSF57701">
    <property type="entry name" value="Zn2/Cys6 DNA-binding domain"/>
    <property type="match status" value="1"/>
</dbReference>
<name>A0AAD7C4K6_9AGAR</name>
<dbReference type="InterPro" id="IPR050797">
    <property type="entry name" value="Carb_Metab_Trans_Reg"/>
</dbReference>
<sequence length="226" mass="25463">MWQVERPQKRRSRTAVGIYKEPYPVLHHLPKPLTMSDPAATNALLMNRRRRAMIACTNCRKRKIKCVTTEEPPRRPCARCTKRSLCCEYVAVEEDYSSLSSQSQHDASPPSHSSQLSPTAQYAPSPSSSNSYHHQQVPSRYYTTPSSHHAVDPSQYPRAAAYASPVAPGYMQTPSYHTTAHYGSSQGHANVSYDYTQVQYSQVQANQWPQHSSPCGHCGQCSYCRR</sequence>
<gene>
    <name evidence="4" type="ORF">FB45DRAFT_410263</name>
</gene>
<dbReference type="PANTHER" id="PTHR31668">
    <property type="entry name" value="GLUCOSE TRANSPORT TRANSCRIPTION REGULATOR RGT1-RELATED-RELATED"/>
    <property type="match status" value="1"/>
</dbReference>
<comment type="caution">
    <text evidence="4">The sequence shown here is derived from an EMBL/GenBank/DDBJ whole genome shotgun (WGS) entry which is preliminary data.</text>
</comment>
<dbReference type="EMBL" id="JARKIF010000005">
    <property type="protein sequence ID" value="KAJ7638728.1"/>
    <property type="molecule type" value="Genomic_DNA"/>
</dbReference>
<protein>
    <recommendedName>
        <fullName evidence="3">Zn(2)-C6 fungal-type domain-containing protein</fullName>
    </recommendedName>
</protein>
<dbReference type="AlphaFoldDB" id="A0AAD7C4K6"/>
<dbReference type="CDD" id="cd00067">
    <property type="entry name" value="GAL4"/>
    <property type="match status" value="1"/>
</dbReference>
<dbReference type="PROSITE" id="PS50048">
    <property type="entry name" value="ZN2_CY6_FUNGAL_2"/>
    <property type="match status" value="1"/>
</dbReference>